<gene>
    <name evidence="3" type="ORF">HJG44_15855</name>
</gene>
<accession>A0A849I8Y8</accession>
<dbReference type="GO" id="GO:0003677">
    <property type="term" value="F:DNA binding"/>
    <property type="evidence" value="ECO:0007669"/>
    <property type="project" value="InterPro"/>
</dbReference>
<evidence type="ECO:0000313" key="3">
    <source>
        <dbReference type="EMBL" id="NNM73858.1"/>
    </source>
</evidence>
<dbReference type="Proteomes" id="UP000564885">
    <property type="component" value="Unassembled WGS sequence"/>
</dbReference>
<dbReference type="PROSITE" id="PS50943">
    <property type="entry name" value="HTH_CROC1"/>
    <property type="match status" value="1"/>
</dbReference>
<evidence type="ECO:0000256" key="1">
    <source>
        <dbReference type="SAM" id="MobiDB-lite"/>
    </source>
</evidence>
<dbReference type="AlphaFoldDB" id="A0A849I8Y8"/>
<keyword evidence="4" id="KW-1185">Reference proteome</keyword>
<organism evidence="3 4">
    <name type="scientific">Enterovirga aerilata</name>
    <dbReference type="NCBI Taxonomy" id="2730920"/>
    <lineage>
        <taxon>Bacteria</taxon>
        <taxon>Pseudomonadati</taxon>
        <taxon>Pseudomonadota</taxon>
        <taxon>Alphaproteobacteria</taxon>
        <taxon>Hyphomicrobiales</taxon>
        <taxon>Methylobacteriaceae</taxon>
        <taxon>Enterovirga</taxon>
    </lineage>
</organism>
<dbReference type="Gene3D" id="1.10.260.40">
    <property type="entry name" value="lambda repressor-like DNA-binding domains"/>
    <property type="match status" value="1"/>
</dbReference>
<feature type="region of interest" description="Disordered" evidence="1">
    <location>
        <begin position="96"/>
        <end position="115"/>
    </location>
</feature>
<evidence type="ECO:0000313" key="4">
    <source>
        <dbReference type="Proteomes" id="UP000564885"/>
    </source>
</evidence>
<dbReference type="EMBL" id="JABEPP010000004">
    <property type="protein sequence ID" value="NNM73858.1"/>
    <property type="molecule type" value="Genomic_DNA"/>
</dbReference>
<dbReference type="CDD" id="cd00093">
    <property type="entry name" value="HTH_XRE"/>
    <property type="match status" value="1"/>
</dbReference>
<dbReference type="InterPro" id="IPR010982">
    <property type="entry name" value="Lambda_DNA-bd_dom_sf"/>
</dbReference>
<sequence>MTVMDRKRGTPLPYEADRALKSLGKNLRTARLRRNLTLDDVAKRIGVHRTTLAQAERGDPTVTAGTYVTACWVYGLANDVAELAAPERDAEGLALEASKARSRARPTLGGMSNDF</sequence>
<proteinExistence type="predicted"/>
<dbReference type="InterPro" id="IPR001387">
    <property type="entry name" value="Cro/C1-type_HTH"/>
</dbReference>
<reference evidence="3 4" key="1">
    <citation type="submission" date="2020-04" db="EMBL/GenBank/DDBJ databases">
        <title>Enterovirga sp. isolate from soil.</title>
        <authorList>
            <person name="Chea S."/>
            <person name="Kim D.-U."/>
        </authorList>
    </citation>
    <scope>NUCLEOTIDE SEQUENCE [LARGE SCALE GENOMIC DNA]</scope>
    <source>
        <strain evidence="3 4">DB1703</strain>
    </source>
</reference>
<name>A0A849I8Y8_9HYPH</name>
<feature type="domain" description="HTH cro/C1-type" evidence="2">
    <location>
        <begin position="27"/>
        <end position="58"/>
    </location>
</feature>
<evidence type="ECO:0000259" key="2">
    <source>
        <dbReference type="PROSITE" id="PS50943"/>
    </source>
</evidence>
<dbReference type="RefSeq" id="WP_171219305.1">
    <property type="nucleotide sequence ID" value="NZ_JABEPP010000004.1"/>
</dbReference>
<comment type="caution">
    <text evidence="3">The sequence shown here is derived from an EMBL/GenBank/DDBJ whole genome shotgun (WGS) entry which is preliminary data.</text>
</comment>
<dbReference type="SUPFAM" id="SSF47413">
    <property type="entry name" value="lambda repressor-like DNA-binding domains"/>
    <property type="match status" value="1"/>
</dbReference>
<dbReference type="Pfam" id="PF13560">
    <property type="entry name" value="HTH_31"/>
    <property type="match status" value="1"/>
</dbReference>
<protein>
    <submittedName>
        <fullName evidence="3">Helix-turn-helix transcriptional regulator</fullName>
    </submittedName>
</protein>
<dbReference type="SMART" id="SM00530">
    <property type="entry name" value="HTH_XRE"/>
    <property type="match status" value="1"/>
</dbReference>